<keyword evidence="5" id="KW-0472">Membrane</keyword>
<evidence type="ECO:0000256" key="2">
    <source>
        <dbReference type="ARBA" id="ARBA00023157"/>
    </source>
</evidence>
<keyword evidence="8" id="KW-1185">Reference proteome</keyword>
<evidence type="ECO:0000256" key="4">
    <source>
        <dbReference type="SAM" id="Coils"/>
    </source>
</evidence>
<feature type="coiled-coil region" evidence="4">
    <location>
        <begin position="28"/>
        <end position="83"/>
    </location>
</feature>
<evidence type="ECO:0000256" key="5">
    <source>
        <dbReference type="SAM" id="Phobius"/>
    </source>
</evidence>
<feature type="transmembrane region" description="Helical" evidence="5">
    <location>
        <begin position="6"/>
        <end position="26"/>
    </location>
</feature>
<evidence type="ECO:0000256" key="3">
    <source>
        <dbReference type="ARBA" id="ARBA00023180"/>
    </source>
</evidence>
<dbReference type="InterPro" id="IPR052309">
    <property type="entry name" value="C-type_Lectin_Domain_Fam1"/>
</dbReference>
<dbReference type="EMBL" id="QNUK01000485">
    <property type="protein sequence ID" value="KAF5892649.1"/>
    <property type="molecule type" value="Genomic_DNA"/>
</dbReference>
<dbReference type="Pfam" id="PF00059">
    <property type="entry name" value="Lectin_C"/>
    <property type="match status" value="1"/>
</dbReference>
<feature type="domain" description="C-type lectin" evidence="6">
    <location>
        <begin position="93"/>
        <end position="163"/>
    </location>
</feature>
<dbReference type="InterPro" id="IPR016187">
    <property type="entry name" value="CTDL_fold"/>
</dbReference>
<evidence type="ECO:0000313" key="8">
    <source>
        <dbReference type="Proteomes" id="UP000727407"/>
    </source>
</evidence>
<keyword evidence="5" id="KW-1133">Transmembrane helix</keyword>
<dbReference type="PANTHER" id="PTHR46490:SF6">
    <property type="entry name" value="ASIALOGLYCOPROTEIN RECEPTOR 1-LIKE-RELATED"/>
    <property type="match status" value="1"/>
</dbReference>
<dbReference type="PANTHER" id="PTHR46490">
    <property type="entry name" value="C-TYPE LECTIN DOMAIN FAMILY 12 MEMBER A-RELATED"/>
    <property type="match status" value="1"/>
</dbReference>
<comment type="caution">
    <text evidence="7">The sequence shown here is derived from an EMBL/GenBank/DDBJ whole genome shotgun (WGS) entry which is preliminary data.</text>
</comment>
<gene>
    <name evidence="7" type="ORF">DAT39_017644</name>
</gene>
<keyword evidence="1" id="KW-0430">Lectin</keyword>
<feature type="non-terminal residue" evidence="7">
    <location>
        <position position="1"/>
    </location>
</feature>
<keyword evidence="2" id="KW-1015">Disulfide bond</keyword>
<organism evidence="7 8">
    <name type="scientific">Clarias magur</name>
    <name type="common">Asian catfish</name>
    <name type="synonym">Macropteronotus magur</name>
    <dbReference type="NCBI Taxonomy" id="1594786"/>
    <lineage>
        <taxon>Eukaryota</taxon>
        <taxon>Metazoa</taxon>
        <taxon>Chordata</taxon>
        <taxon>Craniata</taxon>
        <taxon>Vertebrata</taxon>
        <taxon>Euteleostomi</taxon>
        <taxon>Actinopterygii</taxon>
        <taxon>Neopterygii</taxon>
        <taxon>Teleostei</taxon>
        <taxon>Ostariophysi</taxon>
        <taxon>Siluriformes</taxon>
        <taxon>Clariidae</taxon>
        <taxon>Clarias</taxon>
    </lineage>
</organism>
<dbReference type="AlphaFoldDB" id="A0A8J4WUC2"/>
<keyword evidence="3" id="KW-0325">Glycoprotein</keyword>
<dbReference type="SUPFAM" id="SSF56436">
    <property type="entry name" value="C-type lectin-like"/>
    <property type="match status" value="1"/>
</dbReference>
<dbReference type="Gene3D" id="1.20.5.400">
    <property type="match status" value="1"/>
</dbReference>
<evidence type="ECO:0000313" key="7">
    <source>
        <dbReference type="EMBL" id="KAF5892649.1"/>
    </source>
</evidence>
<dbReference type="InterPro" id="IPR001304">
    <property type="entry name" value="C-type_lectin-like"/>
</dbReference>
<dbReference type="OrthoDB" id="8950604at2759"/>
<dbReference type="Proteomes" id="UP000727407">
    <property type="component" value="Unassembled WGS sequence"/>
</dbReference>
<sequence>SRCRRLTAVCVLLCVVLLTAITVLWIKLNFLKMEHNQLQTRNKNVTIERDQLQTRNKNLTIERDQLQTRNKNLTIERDQLQTSYKLALGWIQFRSSFYYASTEEKDWSGSRQDCIGRGADLVIINSKEEQEFINKKLVKEWAWIGLSDQQTEGKWKWVDGTELISGI</sequence>
<feature type="non-terminal residue" evidence="7">
    <location>
        <position position="167"/>
    </location>
</feature>
<evidence type="ECO:0000256" key="1">
    <source>
        <dbReference type="ARBA" id="ARBA00022734"/>
    </source>
</evidence>
<dbReference type="GO" id="GO:0030246">
    <property type="term" value="F:carbohydrate binding"/>
    <property type="evidence" value="ECO:0007669"/>
    <property type="project" value="UniProtKB-KW"/>
</dbReference>
<dbReference type="Gene3D" id="3.10.100.10">
    <property type="entry name" value="Mannose-Binding Protein A, subunit A"/>
    <property type="match status" value="1"/>
</dbReference>
<dbReference type="PROSITE" id="PS50041">
    <property type="entry name" value="C_TYPE_LECTIN_2"/>
    <property type="match status" value="1"/>
</dbReference>
<dbReference type="InterPro" id="IPR016186">
    <property type="entry name" value="C-type_lectin-like/link_sf"/>
</dbReference>
<evidence type="ECO:0000259" key="6">
    <source>
        <dbReference type="PROSITE" id="PS50041"/>
    </source>
</evidence>
<name>A0A8J4WUC2_CLAMG</name>
<keyword evidence="5" id="KW-0812">Transmembrane</keyword>
<accession>A0A8J4WUC2</accession>
<reference evidence="7" key="1">
    <citation type="submission" date="2020-07" db="EMBL/GenBank/DDBJ databases">
        <title>Clarias magur genome sequencing, assembly and annotation.</title>
        <authorList>
            <person name="Kushwaha B."/>
            <person name="Kumar R."/>
            <person name="Das P."/>
            <person name="Joshi C.G."/>
            <person name="Kumar D."/>
            <person name="Nagpure N.S."/>
            <person name="Pandey M."/>
            <person name="Agarwal S."/>
            <person name="Srivastava S."/>
            <person name="Singh M."/>
            <person name="Sahoo L."/>
            <person name="Jayasankar P."/>
            <person name="Meher P.K."/>
            <person name="Koringa P.G."/>
            <person name="Iquebal M.A."/>
            <person name="Das S.P."/>
            <person name="Bit A."/>
            <person name="Patnaik S."/>
            <person name="Patel N."/>
            <person name="Shah T.M."/>
            <person name="Hinsu A."/>
            <person name="Jena J.K."/>
        </authorList>
    </citation>
    <scope>NUCLEOTIDE SEQUENCE</scope>
    <source>
        <strain evidence="7">CIFAMagur01</strain>
        <tissue evidence="7">Testis</tissue>
    </source>
</reference>
<protein>
    <submittedName>
        <fullName evidence="7">Antigen like protein</fullName>
    </submittedName>
</protein>
<proteinExistence type="predicted"/>
<keyword evidence="4" id="KW-0175">Coiled coil</keyword>